<dbReference type="AlphaFoldDB" id="A0AAD6U154"/>
<proteinExistence type="predicted"/>
<accession>A0AAD6U154</accession>
<evidence type="ECO:0000259" key="2">
    <source>
        <dbReference type="Pfam" id="PF12776"/>
    </source>
</evidence>
<evidence type="ECO:0000256" key="1">
    <source>
        <dbReference type="SAM" id="MobiDB-lite"/>
    </source>
</evidence>
<name>A0AAD6U154_9AGAR</name>
<dbReference type="Proteomes" id="UP001222325">
    <property type="component" value="Unassembled WGS sequence"/>
</dbReference>
<feature type="region of interest" description="Disordered" evidence="1">
    <location>
        <begin position="161"/>
        <end position="271"/>
    </location>
</feature>
<dbReference type="PANTHER" id="PTHR46929">
    <property type="entry name" value="EXPRESSED PROTEIN"/>
    <property type="match status" value="1"/>
</dbReference>
<dbReference type="PANTHER" id="PTHR46929:SF3">
    <property type="entry name" value="MYB_SANT-LIKE DOMAIN-CONTAINING PROTEIN"/>
    <property type="match status" value="1"/>
</dbReference>
<dbReference type="Pfam" id="PF12776">
    <property type="entry name" value="Myb_DNA-bind_3"/>
    <property type="match status" value="1"/>
</dbReference>
<sequence length="359" mass="38629">MAGSKKNKDKENQNPSTTTMGGAKAKRCRWSTTSDGILITQLLAEKAAGNQTDNAGWHQAAWTACARKLAGSENESGGAAKSSEACLTRWSTLKTQYQLVKMLREKSGWGWDDEAKHIVVEDSVWEAYLAINDKIRKWCYRGFPFFDEMADLVDGAVATGAGAFQPGQQDTEPVAAAPSPPWPSQLPEDDEDSNFPLDPALKGAGGRFEALPGSPGSQAGDDAPNSDMDEVQIIPTPAPRKRTRAISDSPPSTGKRRRTDGHGHGRKPSNGHALMAVSESLNGIAAAFKADSGPTSPVRKTNALKIMAAMPMFFKEEKSHIARLIRADTGVADAFMALHEVDAELGVDYLRSEMNESSI</sequence>
<dbReference type="InterPro" id="IPR024752">
    <property type="entry name" value="Myb/SANT-like_dom"/>
</dbReference>
<feature type="compositionally biased region" description="Basic and acidic residues" evidence="1">
    <location>
        <begin position="1"/>
        <end position="12"/>
    </location>
</feature>
<comment type="caution">
    <text evidence="3">The sequence shown here is derived from an EMBL/GenBank/DDBJ whole genome shotgun (WGS) entry which is preliminary data.</text>
</comment>
<keyword evidence="4" id="KW-1185">Reference proteome</keyword>
<organism evidence="3 4">
    <name type="scientific">Mycena belliarum</name>
    <dbReference type="NCBI Taxonomy" id="1033014"/>
    <lineage>
        <taxon>Eukaryota</taxon>
        <taxon>Fungi</taxon>
        <taxon>Dikarya</taxon>
        <taxon>Basidiomycota</taxon>
        <taxon>Agaricomycotina</taxon>
        <taxon>Agaricomycetes</taxon>
        <taxon>Agaricomycetidae</taxon>
        <taxon>Agaricales</taxon>
        <taxon>Marasmiineae</taxon>
        <taxon>Mycenaceae</taxon>
        <taxon>Mycena</taxon>
    </lineage>
</organism>
<evidence type="ECO:0000313" key="3">
    <source>
        <dbReference type="EMBL" id="KAJ7085378.1"/>
    </source>
</evidence>
<evidence type="ECO:0000313" key="4">
    <source>
        <dbReference type="Proteomes" id="UP001222325"/>
    </source>
</evidence>
<reference evidence="3" key="1">
    <citation type="submission" date="2023-03" db="EMBL/GenBank/DDBJ databases">
        <title>Massive genome expansion in bonnet fungi (Mycena s.s.) driven by repeated elements and novel gene families across ecological guilds.</title>
        <authorList>
            <consortium name="Lawrence Berkeley National Laboratory"/>
            <person name="Harder C.B."/>
            <person name="Miyauchi S."/>
            <person name="Viragh M."/>
            <person name="Kuo A."/>
            <person name="Thoen E."/>
            <person name="Andreopoulos B."/>
            <person name="Lu D."/>
            <person name="Skrede I."/>
            <person name="Drula E."/>
            <person name="Henrissat B."/>
            <person name="Morin E."/>
            <person name="Kohler A."/>
            <person name="Barry K."/>
            <person name="LaButti K."/>
            <person name="Morin E."/>
            <person name="Salamov A."/>
            <person name="Lipzen A."/>
            <person name="Mereny Z."/>
            <person name="Hegedus B."/>
            <person name="Baldrian P."/>
            <person name="Stursova M."/>
            <person name="Weitz H."/>
            <person name="Taylor A."/>
            <person name="Grigoriev I.V."/>
            <person name="Nagy L.G."/>
            <person name="Martin F."/>
            <person name="Kauserud H."/>
        </authorList>
    </citation>
    <scope>NUCLEOTIDE SEQUENCE</scope>
    <source>
        <strain evidence="3">CBHHK173m</strain>
    </source>
</reference>
<feature type="compositionally biased region" description="Basic residues" evidence="1">
    <location>
        <begin position="254"/>
        <end position="269"/>
    </location>
</feature>
<feature type="region of interest" description="Disordered" evidence="1">
    <location>
        <begin position="1"/>
        <end position="26"/>
    </location>
</feature>
<protein>
    <recommendedName>
        <fullName evidence="2">Myb/SANT-like domain-containing protein</fullName>
    </recommendedName>
</protein>
<feature type="domain" description="Myb/SANT-like" evidence="2">
    <location>
        <begin position="29"/>
        <end position="128"/>
    </location>
</feature>
<dbReference type="EMBL" id="JARJCN010000034">
    <property type="protein sequence ID" value="KAJ7085378.1"/>
    <property type="molecule type" value="Genomic_DNA"/>
</dbReference>
<gene>
    <name evidence="3" type="ORF">B0H15DRAFT_950986</name>
</gene>